<evidence type="ECO:0000256" key="3">
    <source>
        <dbReference type="ARBA" id="ARBA00023125"/>
    </source>
</evidence>
<comment type="caution">
    <text evidence="7">The sequence shown here is derived from an EMBL/GenBank/DDBJ whole genome shotgun (WGS) entry which is preliminary data.</text>
</comment>
<dbReference type="InterPro" id="IPR027417">
    <property type="entry name" value="P-loop_NTPase"/>
</dbReference>
<name>A0A495VA07_9GAMM</name>
<dbReference type="Pfam" id="PF13191">
    <property type="entry name" value="AAA_16"/>
    <property type="match status" value="1"/>
</dbReference>
<dbReference type="GO" id="GO:0005737">
    <property type="term" value="C:cytoplasm"/>
    <property type="evidence" value="ECO:0007669"/>
    <property type="project" value="TreeGrafter"/>
</dbReference>
<keyword evidence="3 4" id="KW-0238">DNA-binding</keyword>
<dbReference type="GO" id="GO:0000160">
    <property type="term" value="P:phosphorelay signal transduction system"/>
    <property type="evidence" value="ECO:0007669"/>
    <property type="project" value="InterPro"/>
</dbReference>
<evidence type="ECO:0000256" key="5">
    <source>
        <dbReference type="SAM" id="MobiDB-lite"/>
    </source>
</evidence>
<dbReference type="InterPro" id="IPR036388">
    <property type="entry name" value="WH-like_DNA-bd_sf"/>
</dbReference>
<reference evidence="7 8" key="1">
    <citation type="submission" date="2018-10" db="EMBL/GenBank/DDBJ databases">
        <title>Genomic Encyclopedia of Archaeal and Bacterial Type Strains, Phase II (KMG-II): from individual species to whole genera.</title>
        <authorList>
            <person name="Goeker M."/>
        </authorList>
    </citation>
    <scope>NUCLEOTIDE SEQUENCE [LARGE SCALE GENOMIC DNA]</scope>
    <source>
        <strain evidence="7 8">DSM 235</strain>
    </source>
</reference>
<evidence type="ECO:0000256" key="4">
    <source>
        <dbReference type="PROSITE-ProRule" id="PRU01091"/>
    </source>
</evidence>
<dbReference type="GO" id="GO:0005524">
    <property type="term" value="F:ATP binding"/>
    <property type="evidence" value="ECO:0007669"/>
    <property type="project" value="UniProtKB-KW"/>
</dbReference>
<proteinExistence type="predicted"/>
<evidence type="ECO:0000256" key="1">
    <source>
        <dbReference type="ARBA" id="ARBA00022741"/>
    </source>
</evidence>
<feature type="region of interest" description="Disordered" evidence="5">
    <location>
        <begin position="947"/>
        <end position="977"/>
    </location>
</feature>
<dbReference type="SMART" id="SM00862">
    <property type="entry name" value="Trans_reg_C"/>
    <property type="match status" value="1"/>
</dbReference>
<dbReference type="Gene3D" id="3.40.50.300">
    <property type="entry name" value="P-loop containing nucleotide triphosphate hydrolases"/>
    <property type="match status" value="1"/>
</dbReference>
<keyword evidence="8" id="KW-1185">Reference proteome</keyword>
<feature type="domain" description="OmpR/PhoB-type" evidence="6">
    <location>
        <begin position="4"/>
        <end position="102"/>
    </location>
</feature>
<evidence type="ECO:0000313" key="7">
    <source>
        <dbReference type="EMBL" id="RKT46216.1"/>
    </source>
</evidence>
<dbReference type="SUPFAM" id="SSF46894">
    <property type="entry name" value="C-terminal effector domain of the bipartite response regulators"/>
    <property type="match status" value="1"/>
</dbReference>
<accession>A0A495VA07</accession>
<gene>
    <name evidence="7" type="ORF">BDD21_3717</name>
</gene>
<dbReference type="EMBL" id="RBXL01000001">
    <property type="protein sequence ID" value="RKT46216.1"/>
    <property type="molecule type" value="Genomic_DNA"/>
</dbReference>
<dbReference type="GO" id="GO:0003677">
    <property type="term" value="F:DNA binding"/>
    <property type="evidence" value="ECO:0007669"/>
    <property type="project" value="UniProtKB-UniRule"/>
</dbReference>
<dbReference type="Gene3D" id="1.10.10.10">
    <property type="entry name" value="Winged helix-like DNA-binding domain superfamily/Winged helix DNA-binding domain"/>
    <property type="match status" value="1"/>
</dbReference>
<dbReference type="InterPro" id="IPR016032">
    <property type="entry name" value="Sig_transdc_resp-reg_C-effctor"/>
</dbReference>
<dbReference type="SUPFAM" id="SSF48452">
    <property type="entry name" value="TPR-like"/>
    <property type="match status" value="1"/>
</dbReference>
<keyword evidence="1" id="KW-0547">Nucleotide-binding</keyword>
<evidence type="ECO:0000256" key="2">
    <source>
        <dbReference type="ARBA" id="ARBA00022840"/>
    </source>
</evidence>
<dbReference type="OrthoDB" id="9816555at2"/>
<dbReference type="InterPro" id="IPR001867">
    <property type="entry name" value="OmpR/PhoB-type_DNA-bd"/>
</dbReference>
<dbReference type="PANTHER" id="PTHR16305:SF28">
    <property type="entry name" value="GUANYLATE CYCLASE DOMAIN-CONTAINING PROTEIN"/>
    <property type="match status" value="1"/>
</dbReference>
<dbReference type="PROSITE" id="PS51755">
    <property type="entry name" value="OMPR_PHOB"/>
    <property type="match status" value="1"/>
</dbReference>
<dbReference type="SUPFAM" id="SSF52540">
    <property type="entry name" value="P-loop containing nucleoside triphosphate hydrolases"/>
    <property type="match status" value="1"/>
</dbReference>
<dbReference type="CDD" id="cd00383">
    <property type="entry name" value="trans_reg_C"/>
    <property type="match status" value="1"/>
</dbReference>
<dbReference type="GO" id="GO:0006355">
    <property type="term" value="P:regulation of DNA-templated transcription"/>
    <property type="evidence" value="ECO:0007669"/>
    <property type="project" value="InterPro"/>
</dbReference>
<evidence type="ECO:0000259" key="6">
    <source>
        <dbReference type="PROSITE" id="PS51755"/>
    </source>
</evidence>
<dbReference type="PANTHER" id="PTHR16305">
    <property type="entry name" value="TESTICULAR SOLUBLE ADENYLYL CYCLASE"/>
    <property type="match status" value="1"/>
</dbReference>
<keyword evidence="2" id="KW-0067">ATP-binding</keyword>
<organism evidence="7 8">
    <name type="scientific">Thiocapsa rosea</name>
    <dbReference type="NCBI Taxonomy" id="69360"/>
    <lineage>
        <taxon>Bacteria</taxon>
        <taxon>Pseudomonadati</taxon>
        <taxon>Pseudomonadota</taxon>
        <taxon>Gammaproteobacteria</taxon>
        <taxon>Chromatiales</taxon>
        <taxon>Chromatiaceae</taxon>
        <taxon>Thiocapsa</taxon>
    </lineage>
</organism>
<evidence type="ECO:0000313" key="8">
    <source>
        <dbReference type="Proteomes" id="UP000274556"/>
    </source>
</evidence>
<feature type="DNA-binding region" description="OmpR/PhoB-type" evidence="4">
    <location>
        <begin position="4"/>
        <end position="102"/>
    </location>
</feature>
<dbReference type="AlphaFoldDB" id="A0A495VA07"/>
<dbReference type="InterPro" id="IPR041664">
    <property type="entry name" value="AAA_16"/>
</dbReference>
<protein>
    <submittedName>
        <fullName evidence="7">Transcriptional regulator</fullName>
    </submittedName>
</protein>
<dbReference type="Pfam" id="PF00486">
    <property type="entry name" value="Trans_reg_C"/>
    <property type="match status" value="1"/>
</dbReference>
<dbReference type="RefSeq" id="WP_120798374.1">
    <property type="nucleotide sequence ID" value="NZ_RBXL01000001.1"/>
</dbReference>
<dbReference type="GO" id="GO:0004016">
    <property type="term" value="F:adenylate cyclase activity"/>
    <property type="evidence" value="ECO:0007669"/>
    <property type="project" value="TreeGrafter"/>
</dbReference>
<dbReference type="InterPro" id="IPR011990">
    <property type="entry name" value="TPR-like_helical_dom_sf"/>
</dbReference>
<sequence length="977" mass="107267">MTPPPAVCFGPYRLAGPRGPLWREEAEIPLRAKTLEVLWYLAKHSGEVVEHDRLLAEVWRKTVVGVGTLAVSIGELRRILGDDPKAPTYIQTLHRRGYRFIAPVGSAVAGDATLPSYAAPVVLGRDAELAQLRDCYEDVCRGLRRILFVTGEAGIGKSTLVDAWIRSLIDPSVSRSLSHPLSPPLPTAEIWLGRGQCVEHSGAGEPYLAMLEALNRLCRGPRGETVIAHLRQQAPGWLAQLSGVLTPPEREAMEHRQAPVNAHHYQRELADALEAIAATRPLILFLEDLQWCDQATVEALAVLARRPEAARILVIGTCRPIELTRKEHPLKTLKDELQWHGQSREIALRGLDETSVRTYVASRLPPETAGSAAILVHRRSAGQPLFMVKLTEYLKEYPELAGTGGGLDTAAANLPTDLQQFIEVQVERLKPAEQQVLEAASVAGPVFAIAAVAAALDLSEAAVEAVCEGLARREQLVTVRDPVEWPDGTLTEVYAFRHALYQEVLYRRIGHGRRVRLHRAIGARLEAGHGTEGASIAVELAEHFEQGHEDRRAARYHRLAGETALTRFAAAAAQVHLRRGLALLARWPQDTERGREELKLQIALGGAAIATDGFGAPAVAYAYGRAHALCRQFPKTPTLLPVLCGLWNYFVTRADLQQARSLARELAEVIEGAQASECLLPARNAVGQTDLFTGELARARVQVDAEQLALNVPTRQHLIAQYGEDPVVVREMYGALLYWLLGFPEQASIRIETGLRLALELAQPFGVAQILWARMLLAHGVGDPARVQSEAQGLIEHCEQEQIAVWLAGGRILRGWALAEQGKPAAGIVSIRLGLEEWGATGAALIRPYYLARLAEAFSRSGHLDYALDTVAEALATVERTEERWYEAELHRLQAELRWQQGDAATDEVEAGLCRALTLAREQQARALELGAVETLSRFLTDQGRPQDAARVLTSSSDDCPGCRRRTQARAKQTTNR</sequence>
<dbReference type="Proteomes" id="UP000274556">
    <property type="component" value="Unassembled WGS sequence"/>
</dbReference>